<evidence type="ECO:0000256" key="3">
    <source>
        <dbReference type="ARBA" id="ARBA00023065"/>
    </source>
</evidence>
<dbReference type="Pfam" id="PF01813">
    <property type="entry name" value="ATP-synt_D"/>
    <property type="match status" value="1"/>
</dbReference>
<evidence type="ECO:0000313" key="5">
    <source>
        <dbReference type="EMBL" id="KAG8182010.1"/>
    </source>
</evidence>
<keyword evidence="3" id="KW-0406">Ion transport</keyword>
<proteinExistence type="inferred from homology"/>
<dbReference type="Gene3D" id="1.10.287.3240">
    <property type="match status" value="1"/>
</dbReference>
<evidence type="ECO:0000256" key="4">
    <source>
        <dbReference type="ARBA" id="ARBA00045737"/>
    </source>
</evidence>
<evidence type="ECO:0008006" key="7">
    <source>
        <dbReference type="Google" id="ProtNLM"/>
    </source>
</evidence>
<evidence type="ECO:0000256" key="1">
    <source>
        <dbReference type="ARBA" id="ARBA00005850"/>
    </source>
</evidence>
<keyword evidence="2" id="KW-0813">Transport</keyword>
<dbReference type="NCBIfam" id="TIGR00309">
    <property type="entry name" value="V_ATPase_subD"/>
    <property type="match status" value="1"/>
</dbReference>
<comment type="caution">
    <text evidence="5">The sequence shown here is derived from an EMBL/GenBank/DDBJ whole genome shotgun (WGS) entry which is preliminary data.</text>
</comment>
<organism evidence="5 6">
    <name type="scientific">Oedothorax gibbosus</name>
    <dbReference type="NCBI Taxonomy" id="931172"/>
    <lineage>
        <taxon>Eukaryota</taxon>
        <taxon>Metazoa</taxon>
        <taxon>Ecdysozoa</taxon>
        <taxon>Arthropoda</taxon>
        <taxon>Chelicerata</taxon>
        <taxon>Arachnida</taxon>
        <taxon>Araneae</taxon>
        <taxon>Araneomorphae</taxon>
        <taxon>Entelegynae</taxon>
        <taxon>Araneoidea</taxon>
        <taxon>Linyphiidae</taxon>
        <taxon>Erigoninae</taxon>
        <taxon>Oedothorax</taxon>
    </lineage>
</organism>
<dbReference type="EMBL" id="JAFNEN010000483">
    <property type="protein sequence ID" value="KAG8182010.1"/>
    <property type="molecule type" value="Genomic_DNA"/>
</dbReference>
<gene>
    <name evidence="5" type="ORF">JTE90_013942</name>
</gene>
<dbReference type="Proteomes" id="UP000827092">
    <property type="component" value="Unassembled WGS sequence"/>
</dbReference>
<dbReference type="PANTHER" id="PTHR11671">
    <property type="entry name" value="V-TYPE ATP SYNTHASE SUBUNIT D"/>
    <property type="match status" value="1"/>
</dbReference>
<evidence type="ECO:0000256" key="2">
    <source>
        <dbReference type="ARBA" id="ARBA00022448"/>
    </source>
</evidence>
<keyword evidence="6" id="KW-1185">Reference proteome</keyword>
<comment type="similarity">
    <text evidence="1">Belongs to the V-ATPase D subunit family.</text>
</comment>
<dbReference type="InterPro" id="IPR002699">
    <property type="entry name" value="V_ATPase_D"/>
</dbReference>
<evidence type="ECO:0000313" key="6">
    <source>
        <dbReference type="Proteomes" id="UP000827092"/>
    </source>
</evidence>
<dbReference type="AlphaFoldDB" id="A0AAV6UCB7"/>
<accession>A0AAV6UCB7</accession>
<dbReference type="GO" id="GO:0046961">
    <property type="term" value="F:proton-transporting ATPase activity, rotational mechanism"/>
    <property type="evidence" value="ECO:0007669"/>
    <property type="project" value="InterPro"/>
</dbReference>
<sequence>MSGCGKEIFDVFPTPMAKQLMKTRMNTAKKGHDVLEKKVQVLKMKYQKIAKEIIQTKSLLGDIFKEAAILLAEARYISGDFNQMVLNGVGKARLTVTHKTENVAGVKLSNFQLIQDGTDMFSLTGLAKGGEKLQALKQTYAHAVELLVELASLQTSFKLLDEQIKSINIRVNALDQYYIPKCKRTMEYIIEEMDDRERQDFFRLKKIKDIKKRIKDEKEERNLSEGDEQDLMIDLKDIDPYDSDFEDFVKKI</sequence>
<name>A0AAV6UCB7_9ARAC</name>
<reference evidence="5 6" key="1">
    <citation type="journal article" date="2022" name="Nat. Ecol. Evol.">
        <title>A masculinizing supergene underlies an exaggerated male reproductive morph in a spider.</title>
        <authorList>
            <person name="Hendrickx F."/>
            <person name="De Corte Z."/>
            <person name="Sonet G."/>
            <person name="Van Belleghem S.M."/>
            <person name="Kostlbacher S."/>
            <person name="Vangestel C."/>
        </authorList>
    </citation>
    <scope>NUCLEOTIDE SEQUENCE [LARGE SCALE GENOMIC DNA]</scope>
    <source>
        <strain evidence="5">W744_W776</strain>
    </source>
</reference>
<protein>
    <recommendedName>
        <fullName evidence="7">Vacuolar ATP synthase subunit D</fullName>
    </recommendedName>
</protein>
<comment type="function">
    <text evidence="4">Subunit of the V1 complex of vacuolar(H+)-ATPase (V-ATPase), a multisubunit enzyme composed of a peripheral complex (V1) that hydrolyzes ATP and a membrane integral complex (V0) that translocates protons. V-ATPase is responsible for acidifying and maintaining the pH of intracellular compartments and in some cell types, is targeted to the plasma membrane, where it is responsible for acidifying the extracellular environment.</text>
</comment>